<organism evidence="14 15">
    <name type="scientific">Candidatus Falkowbacteria bacterium CG1_02_37_44</name>
    <dbReference type="NCBI Taxonomy" id="1805146"/>
    <lineage>
        <taxon>Bacteria</taxon>
        <taxon>Candidatus Falkowiibacteriota</taxon>
    </lineage>
</organism>
<dbReference type="AlphaFoldDB" id="A0A1J4TB93"/>
<dbReference type="GO" id="GO:0006435">
    <property type="term" value="P:threonyl-tRNA aminoacylation"/>
    <property type="evidence" value="ECO:0007669"/>
    <property type="project" value="UniProtKB-UniRule"/>
</dbReference>
<comment type="caution">
    <text evidence="14">The sequence shown here is derived from an EMBL/GenBank/DDBJ whole genome shotgun (WGS) entry which is preliminary data.</text>
</comment>
<dbReference type="SUPFAM" id="SSF55681">
    <property type="entry name" value="Class II aaRS and biotin synthetases"/>
    <property type="match status" value="1"/>
</dbReference>
<dbReference type="Gene3D" id="3.30.980.10">
    <property type="entry name" value="Threonyl-trna Synthetase, Chain A, domain 2"/>
    <property type="match status" value="1"/>
</dbReference>
<feature type="domain" description="Aminoacyl-transfer RNA synthetases class-II family profile" evidence="13">
    <location>
        <begin position="224"/>
        <end position="492"/>
    </location>
</feature>
<evidence type="ECO:0000313" key="14">
    <source>
        <dbReference type="EMBL" id="OIO07758.1"/>
    </source>
</evidence>
<dbReference type="InterPro" id="IPR045864">
    <property type="entry name" value="aa-tRNA-synth_II/BPL/LPL"/>
</dbReference>
<gene>
    <name evidence="12" type="primary">thrS</name>
    <name evidence="14" type="ORF">AUJ27_01915</name>
</gene>
<evidence type="ECO:0000313" key="15">
    <source>
        <dbReference type="Proteomes" id="UP000183192"/>
    </source>
</evidence>
<comment type="catalytic activity">
    <reaction evidence="11 12">
        <text>tRNA(Thr) + L-threonine + ATP = L-threonyl-tRNA(Thr) + AMP + diphosphate + H(+)</text>
        <dbReference type="Rhea" id="RHEA:24624"/>
        <dbReference type="Rhea" id="RHEA-COMP:9670"/>
        <dbReference type="Rhea" id="RHEA-COMP:9704"/>
        <dbReference type="ChEBI" id="CHEBI:15378"/>
        <dbReference type="ChEBI" id="CHEBI:30616"/>
        <dbReference type="ChEBI" id="CHEBI:33019"/>
        <dbReference type="ChEBI" id="CHEBI:57926"/>
        <dbReference type="ChEBI" id="CHEBI:78442"/>
        <dbReference type="ChEBI" id="CHEBI:78534"/>
        <dbReference type="ChEBI" id="CHEBI:456215"/>
        <dbReference type="EC" id="6.1.1.3"/>
    </reaction>
</comment>
<evidence type="ECO:0000256" key="3">
    <source>
        <dbReference type="ARBA" id="ARBA00022598"/>
    </source>
</evidence>
<evidence type="ECO:0000256" key="7">
    <source>
        <dbReference type="ARBA" id="ARBA00022840"/>
    </source>
</evidence>
<dbReference type="SMART" id="SM00863">
    <property type="entry name" value="tRNA_SAD"/>
    <property type="match status" value="1"/>
</dbReference>
<dbReference type="InterPro" id="IPR002320">
    <property type="entry name" value="Thr-tRNA-ligase_IIa"/>
</dbReference>
<dbReference type="InterPro" id="IPR002314">
    <property type="entry name" value="aa-tRNA-synt_IIb"/>
</dbReference>
<name>A0A1J4TB93_9BACT</name>
<dbReference type="GO" id="GO:0005737">
    <property type="term" value="C:cytoplasm"/>
    <property type="evidence" value="ECO:0007669"/>
    <property type="project" value="UniProtKB-SubCell"/>
</dbReference>
<dbReference type="Proteomes" id="UP000183192">
    <property type="component" value="Unassembled WGS sequence"/>
</dbReference>
<dbReference type="EC" id="6.1.1.3" evidence="12"/>
<dbReference type="EMBL" id="MNUU01000035">
    <property type="protein sequence ID" value="OIO07758.1"/>
    <property type="molecule type" value="Genomic_DNA"/>
</dbReference>
<comment type="caution">
    <text evidence="12">Lacks conserved residue(s) required for the propagation of feature annotation.</text>
</comment>
<evidence type="ECO:0000256" key="4">
    <source>
        <dbReference type="ARBA" id="ARBA00022723"/>
    </source>
</evidence>
<protein>
    <recommendedName>
        <fullName evidence="12">Threonine--tRNA ligase</fullName>
        <ecNumber evidence="12">6.1.1.3</ecNumber>
    </recommendedName>
    <alternativeName>
        <fullName evidence="12">Threonyl-tRNA synthetase</fullName>
        <shortName evidence="12">ThrRS</shortName>
    </alternativeName>
</protein>
<comment type="subcellular location">
    <subcellularLocation>
        <location evidence="12">Cytoplasm</location>
    </subcellularLocation>
</comment>
<dbReference type="InterPro" id="IPR006195">
    <property type="entry name" value="aa-tRNA-synth_II"/>
</dbReference>
<accession>A0A1J4TB93</accession>
<comment type="subunit">
    <text evidence="12">Homodimer.</text>
</comment>
<dbReference type="HAMAP" id="MF_00184">
    <property type="entry name" value="Thr_tRNA_synth"/>
    <property type="match status" value="1"/>
</dbReference>
<evidence type="ECO:0000256" key="2">
    <source>
        <dbReference type="ARBA" id="ARBA00022555"/>
    </source>
</evidence>
<evidence type="ECO:0000256" key="10">
    <source>
        <dbReference type="ARBA" id="ARBA00023146"/>
    </source>
</evidence>
<dbReference type="InterPro" id="IPR018163">
    <property type="entry name" value="Thr/Ala-tRNA-synth_IIc_edit"/>
</dbReference>
<dbReference type="PANTHER" id="PTHR11451">
    <property type="entry name" value="THREONINE-TRNA LIGASE"/>
    <property type="match status" value="1"/>
</dbReference>
<dbReference type="STRING" id="1805146.AUJ27_01915"/>
<keyword evidence="6 12" id="KW-0862">Zinc</keyword>
<dbReference type="Pfam" id="PF07973">
    <property type="entry name" value="tRNA_SAD"/>
    <property type="match status" value="1"/>
</dbReference>
<dbReference type="SUPFAM" id="SSF55186">
    <property type="entry name" value="ThrRS/AlaRS common domain"/>
    <property type="match status" value="1"/>
</dbReference>
<dbReference type="InterPro" id="IPR036621">
    <property type="entry name" value="Anticodon-bd_dom_sf"/>
</dbReference>
<keyword evidence="7 12" id="KW-0067">ATP-binding</keyword>
<keyword evidence="3 12" id="KW-0436">Ligase</keyword>
<dbReference type="NCBIfam" id="TIGR00418">
    <property type="entry name" value="thrS"/>
    <property type="match status" value="1"/>
</dbReference>
<dbReference type="CDD" id="cd00860">
    <property type="entry name" value="ThrRS_anticodon"/>
    <property type="match status" value="1"/>
</dbReference>
<dbReference type="Gene3D" id="3.30.930.10">
    <property type="entry name" value="Bira Bifunctional Protein, Domain 2"/>
    <property type="match status" value="1"/>
</dbReference>
<dbReference type="InterPro" id="IPR004154">
    <property type="entry name" value="Anticodon-bd"/>
</dbReference>
<feature type="binding site" evidence="12">
    <location>
        <position position="291"/>
    </location>
    <ligand>
        <name>Zn(2+)</name>
        <dbReference type="ChEBI" id="CHEBI:29105"/>
        <note>catalytic</note>
    </ligand>
</feature>
<dbReference type="InterPro" id="IPR033728">
    <property type="entry name" value="ThrRS_core"/>
</dbReference>
<dbReference type="Gene3D" id="3.40.50.800">
    <property type="entry name" value="Anticodon-binding domain"/>
    <property type="match status" value="1"/>
</dbReference>
<dbReference type="FunFam" id="3.30.930.10:FF:000002">
    <property type="entry name" value="Threonine--tRNA ligase"/>
    <property type="match status" value="1"/>
</dbReference>
<sequence length="596" mass="68844">MENNNLEILRHSLSHIMACAVKEIWPQTKFTIGPAIENGFYYDFDFGNNKIIEADLAKIEKKMNHIIKQNLEFKKSEMDIGKAISQEKKSGQIYKVELLKDLEKEFSAAKNPAGKSKGKNDYKVSYYQLGNFIDLCRGPHIKTSGKIKKGSFKLSKLAGAYWRGNEKNKMLTRIYGVGFNTKEELDSYLHMAAEAERRDHKKLGTKLELFAFHKTAPGMPYWLPKGLIIYNELVNFWRQEHSAGGYQEIASPLVNKKELWEISGHWEHYQKDMFIANMGENEIYGIKPMNCPNAMVVYKLKTRSYRDLPIRFSDTDYLHRYELSGTLNGLFRVRSFRQDDSHNFIAEDQIEEEYLRIFAIVDKFYGIFNLSYKFRLGTRPEKYMGDKKTWDKAEAVLHRILIKTKGKNGYLIAEGDGAFYGPKVDIIMKDILNRDWQMGTIQLDFQIPRRFGLTFTDKDGQEKIPIVIHRVIYGSLERFIGILIEHFAGVFPLWLSPVQVKIISVGERHISYCHKVASELIANNIRVEVDDNNETVGNKIRKAANEKAPYTLVIGDKEAGSDKLSVRDRGSRETREIGKDDFINEVKLKIIKKIVN</sequence>
<feature type="binding site" evidence="12">
    <location>
        <position position="342"/>
    </location>
    <ligand>
        <name>Zn(2+)</name>
        <dbReference type="ChEBI" id="CHEBI:29105"/>
        <note>catalytic</note>
    </ligand>
</feature>
<dbReference type="GO" id="GO:0005524">
    <property type="term" value="F:ATP binding"/>
    <property type="evidence" value="ECO:0007669"/>
    <property type="project" value="UniProtKB-UniRule"/>
</dbReference>
<evidence type="ECO:0000256" key="11">
    <source>
        <dbReference type="ARBA" id="ARBA00049515"/>
    </source>
</evidence>
<keyword evidence="4 12" id="KW-0479">Metal-binding</keyword>
<keyword evidence="12" id="KW-0963">Cytoplasm</keyword>
<evidence type="ECO:0000256" key="9">
    <source>
        <dbReference type="ARBA" id="ARBA00022917"/>
    </source>
</evidence>
<evidence type="ECO:0000256" key="5">
    <source>
        <dbReference type="ARBA" id="ARBA00022741"/>
    </source>
</evidence>
<reference evidence="14 15" key="1">
    <citation type="journal article" date="2016" name="Environ. Microbiol.">
        <title>Genomic resolution of a cold subsurface aquifer community provides metabolic insights for novel microbes adapted to high CO concentrations.</title>
        <authorList>
            <person name="Probst A.J."/>
            <person name="Castelle C.J."/>
            <person name="Singh A."/>
            <person name="Brown C.T."/>
            <person name="Anantharaman K."/>
            <person name="Sharon I."/>
            <person name="Hug L.A."/>
            <person name="Burstein D."/>
            <person name="Emerson J.B."/>
            <person name="Thomas B.C."/>
            <person name="Banfield J.F."/>
        </authorList>
    </citation>
    <scope>NUCLEOTIDE SEQUENCE [LARGE SCALE GENOMIC DNA]</scope>
    <source>
        <strain evidence="14">CG1_02_37_44</strain>
    </source>
</reference>
<dbReference type="PROSITE" id="PS50862">
    <property type="entry name" value="AA_TRNA_LIGASE_II"/>
    <property type="match status" value="1"/>
</dbReference>
<dbReference type="Pfam" id="PF03129">
    <property type="entry name" value="HGTP_anticodon"/>
    <property type="match status" value="1"/>
</dbReference>
<dbReference type="InterPro" id="IPR047246">
    <property type="entry name" value="ThrRS_anticodon"/>
</dbReference>
<dbReference type="Pfam" id="PF00587">
    <property type="entry name" value="tRNA-synt_2b"/>
    <property type="match status" value="1"/>
</dbReference>
<evidence type="ECO:0000256" key="8">
    <source>
        <dbReference type="ARBA" id="ARBA00022884"/>
    </source>
</evidence>
<evidence type="ECO:0000256" key="1">
    <source>
        <dbReference type="ARBA" id="ARBA00008226"/>
    </source>
</evidence>
<keyword evidence="2 12" id="KW-0820">tRNA-binding</keyword>
<dbReference type="GO" id="GO:0000049">
    <property type="term" value="F:tRNA binding"/>
    <property type="evidence" value="ECO:0007669"/>
    <property type="project" value="UniProtKB-KW"/>
</dbReference>
<dbReference type="PANTHER" id="PTHR11451:SF44">
    <property type="entry name" value="THREONINE--TRNA LIGASE, CHLOROPLASTIC_MITOCHONDRIAL 2"/>
    <property type="match status" value="1"/>
</dbReference>
<dbReference type="GO" id="GO:0046872">
    <property type="term" value="F:metal ion binding"/>
    <property type="evidence" value="ECO:0007669"/>
    <property type="project" value="UniProtKB-KW"/>
</dbReference>
<proteinExistence type="inferred from homology"/>
<keyword evidence="10 12" id="KW-0030">Aminoacyl-tRNA synthetase</keyword>
<evidence type="ECO:0000256" key="6">
    <source>
        <dbReference type="ARBA" id="ARBA00022833"/>
    </source>
</evidence>
<keyword evidence="9 12" id="KW-0648">Protein biosynthesis</keyword>
<dbReference type="GO" id="GO:0004829">
    <property type="term" value="F:threonine-tRNA ligase activity"/>
    <property type="evidence" value="ECO:0007669"/>
    <property type="project" value="UniProtKB-UniRule"/>
</dbReference>
<dbReference type="Gene3D" id="3.30.54.20">
    <property type="match status" value="1"/>
</dbReference>
<comment type="similarity">
    <text evidence="1 12">Belongs to the class-II aminoacyl-tRNA synthetase family.</text>
</comment>
<dbReference type="FunFam" id="3.40.50.800:FF:000001">
    <property type="entry name" value="Threonine--tRNA ligase"/>
    <property type="match status" value="1"/>
</dbReference>
<comment type="cofactor">
    <cofactor evidence="12">
        <name>Zn(2+)</name>
        <dbReference type="ChEBI" id="CHEBI:29105"/>
    </cofactor>
    <text evidence="12">Binds 1 zinc ion per subunit.</text>
</comment>
<evidence type="ECO:0000256" key="12">
    <source>
        <dbReference type="HAMAP-Rule" id="MF_00184"/>
    </source>
</evidence>
<dbReference type="InterPro" id="IPR012947">
    <property type="entry name" value="tRNA_SAD"/>
</dbReference>
<evidence type="ECO:0000259" key="13">
    <source>
        <dbReference type="PROSITE" id="PS50862"/>
    </source>
</evidence>
<keyword evidence="8 12" id="KW-0694">RNA-binding</keyword>
<keyword evidence="5 12" id="KW-0547">Nucleotide-binding</keyword>
<dbReference type="PRINTS" id="PR01047">
    <property type="entry name" value="TRNASYNTHTHR"/>
</dbReference>
<feature type="binding site" evidence="12">
    <location>
        <position position="469"/>
    </location>
    <ligand>
        <name>Zn(2+)</name>
        <dbReference type="ChEBI" id="CHEBI:29105"/>
        <note>catalytic</note>
    </ligand>
</feature>
<dbReference type="CDD" id="cd00771">
    <property type="entry name" value="ThrRS_core"/>
    <property type="match status" value="1"/>
</dbReference>
<dbReference type="SUPFAM" id="SSF52954">
    <property type="entry name" value="Class II aaRS ABD-related"/>
    <property type="match status" value="1"/>
</dbReference>